<keyword evidence="1 4" id="KW-0808">Transferase</keyword>
<evidence type="ECO:0000256" key="1">
    <source>
        <dbReference type="ARBA" id="ARBA00022679"/>
    </source>
</evidence>
<dbReference type="PROSITE" id="PS51186">
    <property type="entry name" value="GNAT"/>
    <property type="match status" value="1"/>
</dbReference>
<name>A0A495JPU1_9ACTN</name>
<evidence type="ECO:0000259" key="3">
    <source>
        <dbReference type="PROSITE" id="PS51186"/>
    </source>
</evidence>
<dbReference type="SUPFAM" id="SSF55729">
    <property type="entry name" value="Acyl-CoA N-acyltransferases (Nat)"/>
    <property type="match status" value="1"/>
</dbReference>
<evidence type="ECO:0000256" key="2">
    <source>
        <dbReference type="ARBA" id="ARBA00023315"/>
    </source>
</evidence>
<organism evidence="4 5">
    <name type="scientific">Micromonospora pisi</name>
    <dbReference type="NCBI Taxonomy" id="589240"/>
    <lineage>
        <taxon>Bacteria</taxon>
        <taxon>Bacillati</taxon>
        <taxon>Actinomycetota</taxon>
        <taxon>Actinomycetes</taxon>
        <taxon>Micromonosporales</taxon>
        <taxon>Micromonosporaceae</taxon>
        <taxon>Micromonospora</taxon>
    </lineage>
</organism>
<dbReference type="Pfam" id="PF00583">
    <property type="entry name" value="Acetyltransf_1"/>
    <property type="match status" value="1"/>
</dbReference>
<feature type="domain" description="N-acetyltransferase" evidence="3">
    <location>
        <begin position="30"/>
        <end position="181"/>
    </location>
</feature>
<evidence type="ECO:0000313" key="5">
    <source>
        <dbReference type="Proteomes" id="UP000277671"/>
    </source>
</evidence>
<evidence type="ECO:0000313" key="4">
    <source>
        <dbReference type="EMBL" id="RKR90983.1"/>
    </source>
</evidence>
<gene>
    <name evidence="4" type="ORF">BDK92_5367</name>
</gene>
<dbReference type="InterPro" id="IPR050832">
    <property type="entry name" value="Bact_Acetyltransf"/>
</dbReference>
<proteinExistence type="predicted"/>
<dbReference type="AlphaFoldDB" id="A0A495JPU1"/>
<dbReference type="Gene3D" id="3.40.630.30">
    <property type="match status" value="1"/>
</dbReference>
<dbReference type="EMBL" id="RBKT01000001">
    <property type="protein sequence ID" value="RKR90983.1"/>
    <property type="molecule type" value="Genomic_DNA"/>
</dbReference>
<keyword evidence="5" id="KW-1185">Reference proteome</keyword>
<dbReference type="InterPro" id="IPR000182">
    <property type="entry name" value="GNAT_dom"/>
</dbReference>
<accession>A0A495JPU1</accession>
<comment type="caution">
    <text evidence="4">The sequence shown here is derived from an EMBL/GenBank/DDBJ whole genome shotgun (WGS) entry which is preliminary data.</text>
</comment>
<reference evidence="4 5" key="1">
    <citation type="submission" date="2018-10" db="EMBL/GenBank/DDBJ databases">
        <title>Sequencing the genomes of 1000 actinobacteria strains.</title>
        <authorList>
            <person name="Klenk H.-P."/>
        </authorList>
    </citation>
    <scope>NUCLEOTIDE SEQUENCE [LARGE SCALE GENOMIC DNA]</scope>
    <source>
        <strain evidence="4 5">DSM 45175</strain>
    </source>
</reference>
<protein>
    <submittedName>
        <fullName evidence="4">Putative N-acetyltransferase YhbS</fullName>
    </submittedName>
</protein>
<sequence length="181" mass="19047">MTTATGVVLAGPADGSGAGTVCQAGHVTEIVYRAAGRGDVPAIVALLADDDLGAEREVVGEEVDAAYWAAFEAIDADPRNALIVADQDGEVVGTLQLTFIPSLTRGGAERAEIEGVRVRSDRRGTGLGRSMIGWAVEQARERGCGLVQLTTDKRRTAAHRFYSGLGFQASHEGMKLPLRRG</sequence>
<dbReference type="GO" id="GO:0016747">
    <property type="term" value="F:acyltransferase activity, transferring groups other than amino-acyl groups"/>
    <property type="evidence" value="ECO:0007669"/>
    <property type="project" value="InterPro"/>
</dbReference>
<dbReference type="CDD" id="cd04301">
    <property type="entry name" value="NAT_SF"/>
    <property type="match status" value="1"/>
</dbReference>
<dbReference type="Proteomes" id="UP000277671">
    <property type="component" value="Unassembled WGS sequence"/>
</dbReference>
<dbReference type="InterPro" id="IPR016181">
    <property type="entry name" value="Acyl_CoA_acyltransferase"/>
</dbReference>
<dbReference type="PANTHER" id="PTHR43877">
    <property type="entry name" value="AMINOALKYLPHOSPHONATE N-ACETYLTRANSFERASE-RELATED-RELATED"/>
    <property type="match status" value="1"/>
</dbReference>
<keyword evidence="2" id="KW-0012">Acyltransferase</keyword>